<reference evidence="6" key="1">
    <citation type="submission" date="2018-09" db="EMBL/GenBank/DDBJ databases">
        <title>Genome sequencing of strain 2DFWR-13.</title>
        <authorList>
            <person name="Heo J."/>
            <person name="Kim S.-J."/>
            <person name="Kwon S.-W."/>
        </authorList>
    </citation>
    <scope>NUCLEOTIDE SEQUENCE [LARGE SCALE GENOMIC DNA]</scope>
    <source>
        <strain evidence="6">2DFWR-13</strain>
    </source>
</reference>
<evidence type="ECO:0000313" key="5">
    <source>
        <dbReference type="EMBL" id="AYF97225.1"/>
    </source>
</evidence>
<dbReference type="AlphaFoldDB" id="A0A387B7Q9"/>
<dbReference type="InterPro" id="IPR046945">
    <property type="entry name" value="RHMD-like"/>
</dbReference>
<comment type="cofactor">
    <cofactor evidence="1">
        <name>Mg(2+)</name>
        <dbReference type="ChEBI" id="CHEBI:18420"/>
    </cofactor>
</comment>
<dbReference type="EMBL" id="CP032630">
    <property type="protein sequence ID" value="AYF97225.1"/>
    <property type="molecule type" value="Genomic_DNA"/>
</dbReference>
<dbReference type="PANTHER" id="PTHR13794:SF58">
    <property type="entry name" value="MITOCHONDRIAL ENOLASE SUPERFAMILY MEMBER 1"/>
    <property type="match status" value="1"/>
</dbReference>
<dbReference type="OrthoDB" id="9796450at2"/>
<evidence type="ECO:0000256" key="2">
    <source>
        <dbReference type="ARBA" id="ARBA00022723"/>
    </source>
</evidence>
<dbReference type="GO" id="GO:0016836">
    <property type="term" value="F:hydro-lyase activity"/>
    <property type="evidence" value="ECO:0007669"/>
    <property type="project" value="TreeGrafter"/>
</dbReference>
<dbReference type="InterPro" id="IPR036849">
    <property type="entry name" value="Enolase-like_C_sf"/>
</dbReference>
<dbReference type="SFLD" id="SFLDG00179">
    <property type="entry name" value="mandelate_racemase"/>
    <property type="match status" value="1"/>
</dbReference>
<accession>A0A387B7Q9</accession>
<dbReference type="Gene3D" id="3.30.390.10">
    <property type="entry name" value="Enolase-like, N-terminal domain"/>
    <property type="match status" value="1"/>
</dbReference>
<dbReference type="Pfam" id="PF02746">
    <property type="entry name" value="MR_MLE_N"/>
    <property type="match status" value="1"/>
</dbReference>
<evidence type="ECO:0000313" key="6">
    <source>
        <dbReference type="Proteomes" id="UP000278886"/>
    </source>
</evidence>
<keyword evidence="6" id="KW-1185">Reference proteome</keyword>
<dbReference type="Pfam" id="PF13378">
    <property type="entry name" value="MR_MLE_C"/>
    <property type="match status" value="1"/>
</dbReference>
<dbReference type="GO" id="GO:0016052">
    <property type="term" value="P:carbohydrate catabolic process"/>
    <property type="evidence" value="ECO:0007669"/>
    <property type="project" value="TreeGrafter"/>
</dbReference>
<dbReference type="SMART" id="SM00922">
    <property type="entry name" value="MR_MLE"/>
    <property type="match status" value="1"/>
</dbReference>
<evidence type="ECO:0000259" key="4">
    <source>
        <dbReference type="SMART" id="SM00922"/>
    </source>
</evidence>
<dbReference type="Proteomes" id="UP000278886">
    <property type="component" value="Chromosome"/>
</dbReference>
<feature type="domain" description="Mandelate racemase/muconate lactonizing enzyme C-terminal" evidence="4">
    <location>
        <begin position="147"/>
        <end position="245"/>
    </location>
</feature>
<name>A0A387B7Q9_9MICO</name>
<gene>
    <name evidence="5" type="ORF">D7I47_02480</name>
</gene>
<organism evidence="5 6">
    <name type="scientific">Protaetiibacter intestinalis</name>
    <dbReference type="NCBI Taxonomy" id="2419774"/>
    <lineage>
        <taxon>Bacteria</taxon>
        <taxon>Bacillati</taxon>
        <taxon>Actinomycetota</taxon>
        <taxon>Actinomycetes</taxon>
        <taxon>Micrococcales</taxon>
        <taxon>Microbacteriaceae</taxon>
        <taxon>Protaetiibacter</taxon>
    </lineage>
</organism>
<dbReference type="PANTHER" id="PTHR13794">
    <property type="entry name" value="ENOLASE SUPERFAMILY, MANDELATE RACEMASE"/>
    <property type="match status" value="1"/>
</dbReference>
<dbReference type="SUPFAM" id="SSF54826">
    <property type="entry name" value="Enolase N-terminal domain-like"/>
    <property type="match status" value="1"/>
</dbReference>
<evidence type="ECO:0000256" key="1">
    <source>
        <dbReference type="ARBA" id="ARBA00001946"/>
    </source>
</evidence>
<dbReference type="InterPro" id="IPR029017">
    <property type="entry name" value="Enolase-like_N"/>
</dbReference>
<dbReference type="SUPFAM" id="SSF51604">
    <property type="entry name" value="Enolase C-terminal domain-like"/>
    <property type="match status" value="1"/>
</dbReference>
<protein>
    <submittedName>
        <fullName evidence="5">Mandelate racemase</fullName>
    </submittedName>
</protein>
<sequence>MNNLTIRSLKARVVSVPLKRPVIAAIGRFDTWSLVLIDIEFDGGIVGRSYVSPYRGSATPAIVKELVDLGDLLKGQPAAPVDAYDRTAAALNTIGEGGISLIARAGLDMALWDGLARAANRPLVEVLGGTVGSFRAYNSNGLWRHDPNTLAQEAAELLESGGFSALKLRLGYEHLADDLRAIRAVREGVGGDVDLMVDFNQSFGVGDALRRLHELDDEGLYWYEEPIDYSDVRGYAALAQAVRTPLQAGENFYGPRDFFSVLNAGGVHYAMADLERIGGVTGWVRAAGLAAAAGVQLSNHLYPEFSVHLLRATATAHWLEWVDWADPIMAEPLRPVDGRITVPDKPGSGIEWDEDAVAGYLVHEESTR</sequence>
<dbReference type="KEGG" id="lyd:D7I47_02480"/>
<dbReference type="InterPro" id="IPR013341">
    <property type="entry name" value="Mandelate_racemase_N_dom"/>
</dbReference>
<dbReference type="GO" id="GO:0000287">
    <property type="term" value="F:magnesium ion binding"/>
    <property type="evidence" value="ECO:0007669"/>
    <property type="project" value="TreeGrafter"/>
</dbReference>
<dbReference type="SFLD" id="SFLDS00001">
    <property type="entry name" value="Enolase"/>
    <property type="match status" value="1"/>
</dbReference>
<evidence type="ECO:0000256" key="3">
    <source>
        <dbReference type="ARBA" id="ARBA00022842"/>
    </source>
</evidence>
<keyword evidence="2" id="KW-0479">Metal-binding</keyword>
<proteinExistence type="predicted"/>
<dbReference type="Gene3D" id="3.20.20.120">
    <property type="entry name" value="Enolase-like C-terminal domain"/>
    <property type="match status" value="1"/>
</dbReference>
<dbReference type="InterPro" id="IPR013342">
    <property type="entry name" value="Mandelate_racemase_C"/>
</dbReference>
<dbReference type="RefSeq" id="WP_120761576.1">
    <property type="nucleotide sequence ID" value="NZ_CP032630.1"/>
</dbReference>
<dbReference type="InterPro" id="IPR029065">
    <property type="entry name" value="Enolase_C-like"/>
</dbReference>
<keyword evidence="3" id="KW-0460">Magnesium</keyword>